<dbReference type="PANTHER" id="PTHR18964">
    <property type="entry name" value="ROK (REPRESSOR, ORF, KINASE) FAMILY"/>
    <property type="match status" value="1"/>
</dbReference>
<evidence type="ECO:0000256" key="1">
    <source>
        <dbReference type="ARBA" id="ARBA00006479"/>
    </source>
</evidence>
<comment type="similarity">
    <text evidence="1">Belongs to the ROK (NagC/XylR) family.</text>
</comment>
<sequence>MIAAIDLGGTRTKYGLVDDGKVVASSTCPSDARGSLERHLDEVVAHLRIMCVELQITLESCEGLGVLCTGLVDNRAMKVLSTNGKYDDAVDFHFSEWARERTGLPLRMDNDARGALLGEWRYGAGRGVDDLMMVVFGTGIGTAVLIDGKPLTGSHFSGGILGGHILVNSGGRQCTCGAVGCLESEASGWVLPELIRSHALYLESSMQGLDVDTIGFQELLAHAASGDACACAVQEHCFRMWGEALVSFIHLYDPQRIVVGGGLMNSPELVLASFRKTVAKFIWGDLDQVDLVAAQHPNDSGLIGAAALFYLK</sequence>
<dbReference type="PANTHER" id="PTHR18964:SF149">
    <property type="entry name" value="BIFUNCTIONAL UDP-N-ACETYLGLUCOSAMINE 2-EPIMERASE_N-ACETYLMANNOSAMINE KINASE"/>
    <property type="match status" value="1"/>
</dbReference>
<dbReference type="Pfam" id="PF00480">
    <property type="entry name" value="ROK"/>
    <property type="match status" value="1"/>
</dbReference>
<protein>
    <submittedName>
        <fullName evidence="2">ROK family protein</fullName>
    </submittedName>
</protein>
<dbReference type="Proteomes" id="UP000557872">
    <property type="component" value="Unassembled WGS sequence"/>
</dbReference>
<evidence type="ECO:0000313" key="3">
    <source>
        <dbReference type="Proteomes" id="UP000557872"/>
    </source>
</evidence>
<comment type="caution">
    <text evidence="2">The sequence shown here is derived from an EMBL/GenBank/DDBJ whole genome shotgun (WGS) entry which is preliminary data.</text>
</comment>
<dbReference type="AlphaFoldDB" id="A0A851GJ17"/>
<accession>A0A851GJ17</accession>
<dbReference type="SUPFAM" id="SSF53067">
    <property type="entry name" value="Actin-like ATPase domain"/>
    <property type="match status" value="1"/>
</dbReference>
<dbReference type="EMBL" id="JACBAZ010000013">
    <property type="protein sequence ID" value="NWK57503.1"/>
    <property type="molecule type" value="Genomic_DNA"/>
</dbReference>
<dbReference type="InterPro" id="IPR000600">
    <property type="entry name" value="ROK"/>
</dbReference>
<gene>
    <name evidence="2" type="ORF">HW115_17935</name>
</gene>
<reference evidence="2 3" key="1">
    <citation type="submission" date="2020-07" db="EMBL/GenBank/DDBJ databases">
        <title>Roseicoccus Jingziensis gen. nov., sp. nov., isolated from coastal seawater.</title>
        <authorList>
            <person name="Feng X."/>
        </authorList>
    </citation>
    <scope>NUCLEOTIDE SEQUENCE [LARGE SCALE GENOMIC DNA]</scope>
    <source>
        <strain evidence="2 3">N1E253</strain>
    </source>
</reference>
<keyword evidence="3" id="KW-1185">Reference proteome</keyword>
<name>A0A851GJ17_9BACT</name>
<dbReference type="InterPro" id="IPR043129">
    <property type="entry name" value="ATPase_NBD"/>
</dbReference>
<dbReference type="RefSeq" id="WP_178934654.1">
    <property type="nucleotide sequence ID" value="NZ_JACBAZ010000013.1"/>
</dbReference>
<dbReference type="Gene3D" id="3.30.420.40">
    <property type="match status" value="2"/>
</dbReference>
<proteinExistence type="inferred from homology"/>
<evidence type="ECO:0000313" key="2">
    <source>
        <dbReference type="EMBL" id="NWK57503.1"/>
    </source>
</evidence>
<organism evidence="2 3">
    <name type="scientific">Oceaniferula marina</name>
    <dbReference type="NCBI Taxonomy" id="2748318"/>
    <lineage>
        <taxon>Bacteria</taxon>
        <taxon>Pseudomonadati</taxon>
        <taxon>Verrucomicrobiota</taxon>
        <taxon>Verrucomicrobiia</taxon>
        <taxon>Verrucomicrobiales</taxon>
        <taxon>Verrucomicrobiaceae</taxon>
        <taxon>Oceaniferula</taxon>
    </lineage>
</organism>